<proteinExistence type="predicted"/>
<dbReference type="InterPro" id="IPR045981">
    <property type="entry name" value="DUF5937"/>
</dbReference>
<evidence type="ECO:0000313" key="6">
    <source>
        <dbReference type="Proteomes" id="UP001432222"/>
    </source>
</evidence>
<dbReference type="Pfam" id="PF19361">
    <property type="entry name" value="DUF5937"/>
    <property type="match status" value="1"/>
</dbReference>
<keyword evidence="2" id="KW-0238">DNA-binding</keyword>
<dbReference type="SMART" id="SM00419">
    <property type="entry name" value="HTH_CRP"/>
    <property type="match status" value="1"/>
</dbReference>
<dbReference type="Gene3D" id="1.10.10.10">
    <property type="entry name" value="Winged helix-like DNA-binding domain superfamily/Winged helix DNA-binding domain"/>
    <property type="match status" value="1"/>
</dbReference>
<accession>A0ABZ1TSX6</accession>
<dbReference type="InterPro" id="IPR051011">
    <property type="entry name" value="Metal_resp_trans_reg"/>
</dbReference>
<dbReference type="SMART" id="SM00418">
    <property type="entry name" value="HTH_ARSR"/>
    <property type="match status" value="1"/>
</dbReference>
<dbReference type="InterPro" id="IPR012318">
    <property type="entry name" value="HTH_CRP"/>
</dbReference>
<dbReference type="InterPro" id="IPR036390">
    <property type="entry name" value="WH_DNA-bd_sf"/>
</dbReference>
<dbReference type="InterPro" id="IPR036388">
    <property type="entry name" value="WH-like_DNA-bd_sf"/>
</dbReference>
<dbReference type="SUPFAM" id="SSF46785">
    <property type="entry name" value="Winged helix' DNA-binding domain"/>
    <property type="match status" value="1"/>
</dbReference>
<dbReference type="PROSITE" id="PS50987">
    <property type="entry name" value="HTH_ARSR_2"/>
    <property type="match status" value="1"/>
</dbReference>
<dbReference type="RefSeq" id="WP_328952785.1">
    <property type="nucleotide sequence ID" value="NZ_CP108110.1"/>
</dbReference>
<reference evidence="5" key="1">
    <citation type="submission" date="2022-10" db="EMBL/GenBank/DDBJ databases">
        <title>The complete genomes of actinobacterial strains from the NBC collection.</title>
        <authorList>
            <person name="Joergensen T.S."/>
            <person name="Alvarez Arevalo M."/>
            <person name="Sterndorff E.B."/>
            <person name="Faurdal D."/>
            <person name="Vuksanovic O."/>
            <person name="Mourched A.-S."/>
            <person name="Charusanti P."/>
            <person name="Shaw S."/>
            <person name="Blin K."/>
            <person name="Weber T."/>
        </authorList>
    </citation>
    <scope>NUCLEOTIDE SEQUENCE</scope>
    <source>
        <strain evidence="5">NBC_00222</strain>
    </source>
</reference>
<evidence type="ECO:0000256" key="1">
    <source>
        <dbReference type="ARBA" id="ARBA00023015"/>
    </source>
</evidence>
<keyword evidence="1" id="KW-0805">Transcription regulation</keyword>
<gene>
    <name evidence="5" type="ORF">OHA16_01255</name>
</gene>
<dbReference type="EMBL" id="CP108110">
    <property type="protein sequence ID" value="WUQ81711.1"/>
    <property type="molecule type" value="Genomic_DNA"/>
</dbReference>
<evidence type="ECO:0000256" key="3">
    <source>
        <dbReference type="ARBA" id="ARBA00023163"/>
    </source>
</evidence>
<protein>
    <submittedName>
        <fullName evidence="5">Winged helix-turn-helix domain-containing protein</fullName>
    </submittedName>
</protein>
<dbReference type="CDD" id="cd00090">
    <property type="entry name" value="HTH_ARSR"/>
    <property type="match status" value="1"/>
</dbReference>
<name>A0ABZ1TSX6_9ACTN</name>
<dbReference type="Proteomes" id="UP001432222">
    <property type="component" value="Chromosome"/>
</dbReference>
<dbReference type="PANTHER" id="PTHR43132:SF8">
    <property type="entry name" value="HTH-TYPE TRANSCRIPTIONAL REGULATOR KMTR"/>
    <property type="match status" value="1"/>
</dbReference>
<dbReference type="InterPro" id="IPR011991">
    <property type="entry name" value="ArsR-like_HTH"/>
</dbReference>
<feature type="domain" description="HTH arsR-type" evidence="4">
    <location>
        <begin position="237"/>
        <end position="325"/>
    </location>
</feature>
<keyword evidence="6" id="KW-1185">Reference proteome</keyword>
<evidence type="ECO:0000313" key="5">
    <source>
        <dbReference type="EMBL" id="WUQ81711.1"/>
    </source>
</evidence>
<evidence type="ECO:0000256" key="2">
    <source>
        <dbReference type="ARBA" id="ARBA00023125"/>
    </source>
</evidence>
<keyword evidence="3" id="KW-0804">Transcription</keyword>
<sequence length="325" mass="34051">MAVEIRLSAAEVARVRLAVSPLAETVLGVRVALGAGGHQVHLPWVREARPVLAAEPELPLLRTLLEGCLPAFLFPLPDRRVPAFGTELASLRAVDPEYVAAECAAALGRARVARELPGPAELLARAADALDRCHARLVAPHWGRMRAVLEADLGRRAVALMDGGVEGLFAELHADVVWREGELLVGGRRRTAAPWTVAGGGHGLVLMPSVFAWPDVLVDHSPLAAASIRYPAAGVGLLWERPRPSSEGLAAVLGRTRAALLDALAEPLSTPELADRLGVSPSAVSQHLGALRGAGLVSTRRTGRTALHLRTRNGTALTSGAGAAA</sequence>
<dbReference type="InterPro" id="IPR001845">
    <property type="entry name" value="HTH_ArsR_DNA-bd_dom"/>
</dbReference>
<dbReference type="Pfam" id="PF12840">
    <property type="entry name" value="HTH_20"/>
    <property type="match status" value="1"/>
</dbReference>
<evidence type="ECO:0000259" key="4">
    <source>
        <dbReference type="PROSITE" id="PS50987"/>
    </source>
</evidence>
<organism evidence="5 6">
    <name type="scientific">Kitasatospora purpeofusca</name>
    <dbReference type="NCBI Taxonomy" id="67352"/>
    <lineage>
        <taxon>Bacteria</taxon>
        <taxon>Bacillati</taxon>
        <taxon>Actinomycetota</taxon>
        <taxon>Actinomycetes</taxon>
        <taxon>Kitasatosporales</taxon>
        <taxon>Streptomycetaceae</taxon>
        <taxon>Kitasatospora</taxon>
    </lineage>
</organism>
<dbReference type="PANTHER" id="PTHR43132">
    <property type="entry name" value="ARSENICAL RESISTANCE OPERON REPRESSOR ARSR-RELATED"/>
    <property type="match status" value="1"/>
</dbReference>